<proteinExistence type="predicted"/>
<dbReference type="Proteomes" id="UP000254649">
    <property type="component" value="Unassembled WGS sequence"/>
</dbReference>
<dbReference type="AlphaFoldDB" id="A0A380TPN0"/>
<reference evidence="1 2" key="1">
    <citation type="submission" date="2018-06" db="EMBL/GenBank/DDBJ databases">
        <authorList>
            <consortium name="Pathogen Informatics"/>
            <person name="Doyle S."/>
        </authorList>
    </citation>
    <scope>NUCLEOTIDE SEQUENCE [LARGE SCALE GENOMIC DNA]</scope>
    <source>
        <strain evidence="1 2">NCTC10801</strain>
    </source>
</reference>
<protein>
    <submittedName>
        <fullName evidence="1">Uncharacterized protein</fullName>
    </submittedName>
</protein>
<dbReference type="EMBL" id="UFRQ01000003">
    <property type="protein sequence ID" value="SUT89899.1"/>
    <property type="molecule type" value="Genomic_DNA"/>
</dbReference>
<accession>A0A380TPN0</accession>
<keyword evidence="2" id="KW-1185">Reference proteome</keyword>
<sequence>MTTNFNHQDTTFLHQLRSETVKNRQIAKATRVKIRKTDQDPIESSAKSQQFSELMKSERFLTLKVCFESLEQSLPSSNGHKSIQDENVQNTSFLAACALWWEDQLMKTDKDEDCPLQIQHIFEGLDSALMKQRARQNPWNPNRQK</sequence>
<organism evidence="1 2">
    <name type="scientific">[Actinobacillus] rossii</name>
    <dbReference type="NCBI Taxonomy" id="123820"/>
    <lineage>
        <taxon>Bacteria</taxon>
        <taxon>Pseudomonadati</taxon>
        <taxon>Pseudomonadota</taxon>
        <taxon>Gammaproteobacteria</taxon>
        <taxon>Pasteurellales</taxon>
        <taxon>Pasteurellaceae</taxon>
    </lineage>
</organism>
<gene>
    <name evidence="1" type="ORF">NCTC10801_01090</name>
</gene>
<name>A0A380TPN0_9PAST</name>
<evidence type="ECO:0000313" key="2">
    <source>
        <dbReference type="Proteomes" id="UP000254649"/>
    </source>
</evidence>
<evidence type="ECO:0000313" key="1">
    <source>
        <dbReference type="EMBL" id="SUT89899.1"/>
    </source>
</evidence>